<dbReference type="SMART" id="SM00490">
    <property type="entry name" value="HELICc"/>
    <property type="match status" value="1"/>
</dbReference>
<dbReference type="AlphaFoldDB" id="S3CD63"/>
<sequence length="814" mass="90588">MTVFERYAPFVQDFIYAHRWEKLRSVQVAAGNAVFNTDKHVLLCASTASGKTEAAFFPILTLLSEEPPASVGALYIAPLKALINDQFERLTDLCAEGGIPVWAWHGDVAQSRKRKLIEHPSGILQITPESLEALLLRKHSVIPRLFGDLRFIVIDEIHSLMRGDRGGQTMCLIERLARLSGSDPRRIGLSATIGDPQKAADFLCGSSRRGAVVPQFEQPPVRWRLAMEHFFIAKKEEPHRTDYAPVMVDAQVSGQSAADAFDAGKAAGDVLRHASQKPRPEAHSIKASAQLELESASDQAPASADPGLAYVFEHSAGRKCLVFSNSREECEAVTSTLREYCRRAGEPERFLIHHGNLSTPLRLDAEALMKEENALLTVCTTATLELGIDIGRLERAFQINAPFTVSAFLQRMGRTGRRGSPPEMRFVMREDEVDSREMLPAQLPWELIHGIGLVESWREDHWVEPPRLERLPFSLLYHQTMATLASEGELTPAELARRVLTLSPFRRISPQDYRTLLLHLLDTDHIQRTERGGLIVGLAGERVTSGFKFYAVFQENEEYSVRADGQELGTLVQPPPAGEKIAIAGRVWEVEEVDPKRHIVWCRLTEGRVPAFFGLCPGDIHTHILEKTCEVLCSDTDYPYLMPNARKRLAQARSLAQHSGMTTTPLINLGGSFWALFPWLGTYPFLALERLIRIHAAADIGLTNFETSRPWFIVLRMKASAPEFFRALADAADRVQDPLCYLYPDEVPLFEKYDEALPAELVRKGFACGVLGIDEMRARVKSWAGAFQGGTESAARLQAEDGRQLSGSSQGAAP</sequence>
<dbReference type="GO" id="GO:0003677">
    <property type="term" value="F:DNA binding"/>
    <property type="evidence" value="ECO:0007669"/>
    <property type="project" value="TreeGrafter"/>
</dbReference>
<reference evidence="5 6" key="1">
    <citation type="submission" date="2013-04" db="EMBL/GenBank/DDBJ databases">
        <title>The Genome Sequence of Sutterella wadsworthensis HGA0223.</title>
        <authorList>
            <consortium name="The Broad Institute Genomics Platform"/>
            <person name="Earl A."/>
            <person name="Ward D."/>
            <person name="Feldgarden M."/>
            <person name="Gevers D."/>
            <person name="Schmidt T.M."/>
            <person name="Dover J."/>
            <person name="Dai D."/>
            <person name="Walker B."/>
            <person name="Young S."/>
            <person name="Zeng Q."/>
            <person name="Gargeya S."/>
            <person name="Fitzgerald M."/>
            <person name="Haas B."/>
            <person name="Abouelleil A."/>
            <person name="Allen A.W."/>
            <person name="Alvarado L."/>
            <person name="Arachchi H.M."/>
            <person name="Berlin A.M."/>
            <person name="Chapman S.B."/>
            <person name="Gainer-Dewar J."/>
            <person name="Goldberg J."/>
            <person name="Griggs A."/>
            <person name="Gujja S."/>
            <person name="Hansen M."/>
            <person name="Howarth C."/>
            <person name="Imamovic A."/>
            <person name="Ireland A."/>
            <person name="Larimer J."/>
            <person name="McCowan C."/>
            <person name="Murphy C."/>
            <person name="Pearson M."/>
            <person name="Poon T.W."/>
            <person name="Priest M."/>
            <person name="Roberts A."/>
            <person name="Saif S."/>
            <person name="Shea T."/>
            <person name="Sisk P."/>
            <person name="Sykes S."/>
            <person name="Wortman J."/>
            <person name="Nusbaum C."/>
            <person name="Birren B."/>
        </authorList>
    </citation>
    <scope>NUCLEOTIDE SEQUENCE [LARGE SCALE GENOMIC DNA]</scope>
    <source>
        <strain evidence="5 6">HGA0223</strain>
    </source>
</reference>
<dbReference type="InterPro" id="IPR052511">
    <property type="entry name" value="ATP-dep_Helicase"/>
</dbReference>
<dbReference type="CDD" id="cd17922">
    <property type="entry name" value="DEXHc_LHR-like"/>
    <property type="match status" value="1"/>
</dbReference>
<dbReference type="InterPro" id="IPR001650">
    <property type="entry name" value="Helicase_C-like"/>
</dbReference>
<dbReference type="GO" id="GO:0005524">
    <property type="term" value="F:ATP binding"/>
    <property type="evidence" value="ECO:0007669"/>
    <property type="project" value="UniProtKB-KW"/>
</dbReference>
<dbReference type="Pfam" id="PF00271">
    <property type="entry name" value="Helicase_C"/>
    <property type="match status" value="1"/>
</dbReference>
<evidence type="ECO:0000256" key="1">
    <source>
        <dbReference type="ARBA" id="ARBA00022741"/>
    </source>
</evidence>
<evidence type="ECO:0000313" key="5">
    <source>
        <dbReference type="EMBL" id="EPD98489.1"/>
    </source>
</evidence>
<dbReference type="PROSITE" id="PS51194">
    <property type="entry name" value="HELICASE_CTER"/>
    <property type="match status" value="1"/>
</dbReference>
<dbReference type="HOGENOM" id="CLU_002025_2_1_4"/>
<evidence type="ECO:0000259" key="3">
    <source>
        <dbReference type="PROSITE" id="PS51192"/>
    </source>
</evidence>
<evidence type="ECO:0008006" key="7">
    <source>
        <dbReference type="Google" id="ProtNLM"/>
    </source>
</evidence>
<proteinExistence type="predicted"/>
<dbReference type="RefSeq" id="WP_016474728.1">
    <property type="nucleotide sequence ID" value="NZ_KE150480.1"/>
</dbReference>
<dbReference type="PANTHER" id="PTHR47962:SF5">
    <property type="entry name" value="ATP-DEPENDENT HELICASE LHR-RELATED"/>
    <property type="match status" value="1"/>
</dbReference>
<dbReference type="Proteomes" id="UP000014400">
    <property type="component" value="Unassembled WGS sequence"/>
</dbReference>
<protein>
    <recommendedName>
        <fullName evidence="7">DEXH box helicase, DNA ligase-associated</fullName>
    </recommendedName>
</protein>
<feature type="domain" description="Helicase C-terminal" evidence="4">
    <location>
        <begin position="303"/>
        <end position="459"/>
    </location>
</feature>
<keyword evidence="6" id="KW-1185">Reference proteome</keyword>
<dbReference type="eggNOG" id="COG1201">
    <property type="taxonomic scope" value="Bacteria"/>
</dbReference>
<evidence type="ECO:0000259" key="4">
    <source>
        <dbReference type="PROSITE" id="PS51194"/>
    </source>
</evidence>
<dbReference type="PROSITE" id="PS51192">
    <property type="entry name" value="HELICASE_ATP_BIND_1"/>
    <property type="match status" value="1"/>
</dbReference>
<dbReference type="STRING" id="1203554.HMPREF1476_01528"/>
<dbReference type="SMART" id="SM00487">
    <property type="entry name" value="DEXDc"/>
    <property type="match status" value="1"/>
</dbReference>
<keyword evidence="2" id="KW-0067">ATP-binding</keyword>
<dbReference type="Gene3D" id="3.40.50.300">
    <property type="entry name" value="P-loop containing nucleotide triphosphate hydrolases"/>
    <property type="match status" value="2"/>
</dbReference>
<name>S3CD63_9BURK</name>
<dbReference type="GO" id="GO:0016887">
    <property type="term" value="F:ATP hydrolysis activity"/>
    <property type="evidence" value="ECO:0007669"/>
    <property type="project" value="TreeGrafter"/>
</dbReference>
<dbReference type="EMBL" id="ATCF01000022">
    <property type="protein sequence ID" value="EPD98489.1"/>
    <property type="molecule type" value="Genomic_DNA"/>
</dbReference>
<keyword evidence="1" id="KW-0547">Nucleotide-binding</keyword>
<organism evidence="5 6">
    <name type="scientific">Sutterella wadsworthensis HGA0223</name>
    <dbReference type="NCBI Taxonomy" id="1203554"/>
    <lineage>
        <taxon>Bacteria</taxon>
        <taxon>Pseudomonadati</taxon>
        <taxon>Pseudomonadota</taxon>
        <taxon>Betaproteobacteria</taxon>
        <taxon>Burkholderiales</taxon>
        <taxon>Sutterellaceae</taxon>
        <taxon>Sutterella</taxon>
    </lineage>
</organism>
<dbReference type="PANTHER" id="PTHR47962">
    <property type="entry name" value="ATP-DEPENDENT HELICASE LHR-RELATED-RELATED"/>
    <property type="match status" value="1"/>
</dbReference>
<gene>
    <name evidence="5" type="ORF">HMPREF1476_01528</name>
</gene>
<dbReference type="SUPFAM" id="SSF52540">
    <property type="entry name" value="P-loop containing nucleoside triphosphate hydrolases"/>
    <property type="match status" value="1"/>
</dbReference>
<dbReference type="PATRIC" id="fig|1203554.3.peg.1603"/>
<dbReference type="InterPro" id="IPR014001">
    <property type="entry name" value="Helicase_ATP-bd"/>
</dbReference>
<comment type="caution">
    <text evidence="5">The sequence shown here is derived from an EMBL/GenBank/DDBJ whole genome shotgun (WGS) entry which is preliminary data.</text>
</comment>
<feature type="domain" description="Helicase ATP-binding" evidence="3">
    <location>
        <begin position="32"/>
        <end position="211"/>
    </location>
</feature>
<accession>S3CD63</accession>
<dbReference type="InterPro" id="IPR027417">
    <property type="entry name" value="P-loop_NTPase"/>
</dbReference>
<evidence type="ECO:0000313" key="6">
    <source>
        <dbReference type="Proteomes" id="UP000014400"/>
    </source>
</evidence>
<evidence type="ECO:0000256" key="2">
    <source>
        <dbReference type="ARBA" id="ARBA00022840"/>
    </source>
</evidence>
<dbReference type="InterPro" id="IPR011545">
    <property type="entry name" value="DEAD/DEAH_box_helicase_dom"/>
</dbReference>
<dbReference type="Pfam" id="PF00270">
    <property type="entry name" value="DEAD"/>
    <property type="match status" value="1"/>
</dbReference>